<gene>
    <name evidence="1" type="ORF">EZ216_18240</name>
</gene>
<evidence type="ECO:0000313" key="1">
    <source>
        <dbReference type="EMBL" id="TFY97666.1"/>
    </source>
</evidence>
<evidence type="ECO:0008006" key="3">
    <source>
        <dbReference type="Google" id="ProtNLM"/>
    </source>
</evidence>
<accession>A0A4Z0BEC3</accession>
<proteinExistence type="predicted"/>
<dbReference type="EMBL" id="SMLK01000007">
    <property type="protein sequence ID" value="TFY97666.1"/>
    <property type="molecule type" value="Genomic_DNA"/>
</dbReference>
<comment type="caution">
    <text evidence="1">The sequence shown here is derived from an EMBL/GenBank/DDBJ whole genome shotgun (WGS) entry which is preliminary data.</text>
</comment>
<sequence>MVRTRLLMTFVPDGAVLKAIVAGGARLDDAIALVDQVAGEAHRQSFHRVLIVVKLVSSGELCAAEYARLARHAAARLSGLRCALLAPAEHHTGAARRRQLGPDFRVFADEDMAMSWLAQPRDD</sequence>
<reference evidence="1 2" key="1">
    <citation type="submission" date="2019-03" db="EMBL/GenBank/DDBJ databases">
        <title>Ramlibacter sp. 18x22-1, whole genome shotgun sequence.</title>
        <authorList>
            <person name="Zhang X."/>
            <person name="Feng G."/>
            <person name="Zhu H."/>
        </authorList>
    </citation>
    <scope>NUCLEOTIDE SEQUENCE [LARGE SCALE GENOMIC DNA]</scope>
    <source>
        <strain evidence="1 2">18x22-1</strain>
    </source>
</reference>
<name>A0A4Z0BEC3_9BURK</name>
<dbReference type="AlphaFoldDB" id="A0A4Z0BEC3"/>
<dbReference type="Proteomes" id="UP000297839">
    <property type="component" value="Unassembled WGS sequence"/>
</dbReference>
<evidence type="ECO:0000313" key="2">
    <source>
        <dbReference type="Proteomes" id="UP000297839"/>
    </source>
</evidence>
<protein>
    <recommendedName>
        <fullName evidence="3">STAS/SEC14 domain-containing protein</fullName>
    </recommendedName>
</protein>
<organism evidence="1 2">
    <name type="scientific">Ramlibacter humi</name>
    <dbReference type="NCBI Taxonomy" id="2530451"/>
    <lineage>
        <taxon>Bacteria</taxon>
        <taxon>Pseudomonadati</taxon>
        <taxon>Pseudomonadota</taxon>
        <taxon>Betaproteobacteria</taxon>
        <taxon>Burkholderiales</taxon>
        <taxon>Comamonadaceae</taxon>
        <taxon>Ramlibacter</taxon>
    </lineage>
</organism>
<dbReference type="RefSeq" id="WP_135251218.1">
    <property type="nucleotide sequence ID" value="NZ_SMLK01000007.1"/>
</dbReference>
<keyword evidence="2" id="KW-1185">Reference proteome</keyword>